<protein>
    <submittedName>
        <fullName evidence="1">Uncharacterized protein</fullName>
    </submittedName>
</protein>
<evidence type="ECO:0000313" key="1">
    <source>
        <dbReference type="EMBL" id="KAJ3488860.1"/>
    </source>
</evidence>
<evidence type="ECO:0000313" key="2">
    <source>
        <dbReference type="Proteomes" id="UP001148737"/>
    </source>
</evidence>
<name>A0ACC1QRQ0_9HYPO</name>
<dbReference type="EMBL" id="JANAKD010000766">
    <property type="protein sequence ID" value="KAJ3488860.1"/>
    <property type="molecule type" value="Genomic_DNA"/>
</dbReference>
<accession>A0ACC1QRQ0</accession>
<proteinExistence type="predicted"/>
<comment type="caution">
    <text evidence="1">The sequence shown here is derived from an EMBL/GenBank/DDBJ whole genome shotgun (WGS) entry which is preliminary data.</text>
</comment>
<reference evidence="1" key="1">
    <citation type="submission" date="2022-07" db="EMBL/GenBank/DDBJ databases">
        <title>Genome Sequence of Lecanicillium saksenae.</title>
        <authorList>
            <person name="Buettner E."/>
        </authorList>
    </citation>
    <scope>NUCLEOTIDE SEQUENCE</scope>
    <source>
        <strain evidence="1">VT-O1</strain>
    </source>
</reference>
<gene>
    <name evidence="1" type="ORF">NLG97_g6116</name>
</gene>
<keyword evidence="2" id="KW-1185">Reference proteome</keyword>
<organism evidence="1 2">
    <name type="scientific">Lecanicillium saksenae</name>
    <dbReference type="NCBI Taxonomy" id="468837"/>
    <lineage>
        <taxon>Eukaryota</taxon>
        <taxon>Fungi</taxon>
        <taxon>Dikarya</taxon>
        <taxon>Ascomycota</taxon>
        <taxon>Pezizomycotina</taxon>
        <taxon>Sordariomycetes</taxon>
        <taxon>Hypocreomycetidae</taxon>
        <taxon>Hypocreales</taxon>
        <taxon>Cordycipitaceae</taxon>
        <taxon>Lecanicillium</taxon>
    </lineage>
</organism>
<dbReference type="Proteomes" id="UP001148737">
    <property type="component" value="Unassembled WGS sequence"/>
</dbReference>
<sequence>MGAAAAFTNSYEIKSHIHILTAVLFCIIRYEKVLGHKKHEKPGQARSAMVGPRGGDLGIPSQPRLQQCTTLSSQPRIELEDVVWGARRRIHLHQTDQTMQGLILVQRLPASKLDAVRSKKCFSGATFAVKGPFADQTRLLGKLVLASRESGNVLVGVGEGLDASHFFLDGDGEILVFPRARICHANPEQTKKKKKSTRRTGIRGGYLGLVTVWGLIY</sequence>